<reference evidence="2 3" key="1">
    <citation type="journal article" date="2021" name="Nat. Plants">
        <title>The Taxus genome provides insights into paclitaxel biosynthesis.</title>
        <authorList>
            <person name="Xiong X."/>
            <person name="Gou J."/>
            <person name="Liao Q."/>
            <person name="Li Y."/>
            <person name="Zhou Q."/>
            <person name="Bi G."/>
            <person name="Li C."/>
            <person name="Du R."/>
            <person name="Wang X."/>
            <person name="Sun T."/>
            <person name="Guo L."/>
            <person name="Liang H."/>
            <person name="Lu P."/>
            <person name="Wu Y."/>
            <person name="Zhang Z."/>
            <person name="Ro D.K."/>
            <person name="Shang Y."/>
            <person name="Huang S."/>
            <person name="Yan J."/>
        </authorList>
    </citation>
    <scope>NUCLEOTIDE SEQUENCE [LARGE SCALE GENOMIC DNA]</scope>
    <source>
        <strain evidence="2">Ta-2019</strain>
    </source>
</reference>
<gene>
    <name evidence="2" type="ORF">KI387_038160</name>
</gene>
<proteinExistence type="predicted"/>
<comment type="caution">
    <text evidence="2">The sequence shown here is derived from an EMBL/GenBank/DDBJ whole genome shotgun (WGS) entry which is preliminary data.</text>
</comment>
<dbReference type="Proteomes" id="UP000824469">
    <property type="component" value="Unassembled WGS sequence"/>
</dbReference>
<evidence type="ECO:0000256" key="1">
    <source>
        <dbReference type="SAM" id="MobiDB-lite"/>
    </source>
</evidence>
<sequence>DHHPDQGGGHETTALQGGSFVTEDQKAKERGKKGKTKDTGAKRGTQDVNTYFEGFFGSRIPCEDTCIIIGALVTLFRQYNTLQFW</sequence>
<evidence type="ECO:0000313" key="2">
    <source>
        <dbReference type="EMBL" id="KAH9294572.1"/>
    </source>
</evidence>
<protein>
    <submittedName>
        <fullName evidence="2">Uncharacterized protein</fullName>
    </submittedName>
</protein>
<organism evidence="2 3">
    <name type="scientific">Taxus chinensis</name>
    <name type="common">Chinese yew</name>
    <name type="synonym">Taxus wallichiana var. chinensis</name>
    <dbReference type="NCBI Taxonomy" id="29808"/>
    <lineage>
        <taxon>Eukaryota</taxon>
        <taxon>Viridiplantae</taxon>
        <taxon>Streptophyta</taxon>
        <taxon>Embryophyta</taxon>
        <taxon>Tracheophyta</taxon>
        <taxon>Spermatophyta</taxon>
        <taxon>Pinopsida</taxon>
        <taxon>Pinidae</taxon>
        <taxon>Conifers II</taxon>
        <taxon>Cupressales</taxon>
        <taxon>Taxaceae</taxon>
        <taxon>Taxus</taxon>
    </lineage>
</organism>
<keyword evidence="3" id="KW-1185">Reference proteome</keyword>
<feature type="non-terminal residue" evidence="2">
    <location>
        <position position="85"/>
    </location>
</feature>
<feature type="compositionally biased region" description="Gly residues" evidence="1">
    <location>
        <begin position="1"/>
        <end position="10"/>
    </location>
</feature>
<dbReference type="AlphaFoldDB" id="A0AA38C616"/>
<feature type="non-terminal residue" evidence="2">
    <location>
        <position position="1"/>
    </location>
</feature>
<evidence type="ECO:0000313" key="3">
    <source>
        <dbReference type="Proteomes" id="UP000824469"/>
    </source>
</evidence>
<accession>A0AA38C616</accession>
<feature type="region of interest" description="Disordered" evidence="1">
    <location>
        <begin position="1"/>
        <end position="43"/>
    </location>
</feature>
<dbReference type="EMBL" id="JAHRHJ020000011">
    <property type="protein sequence ID" value="KAH9294572.1"/>
    <property type="molecule type" value="Genomic_DNA"/>
</dbReference>
<name>A0AA38C616_TAXCH</name>